<dbReference type="EMBL" id="GG698482">
    <property type="protein sequence ID" value="EGD94232.1"/>
    <property type="molecule type" value="Genomic_DNA"/>
</dbReference>
<sequence>MPLAALSATGPRPPLLRIGLHRRRNKESVGVGQGSIVVVVKRLAQHARLGISQEGRLLGWLVGGLAQRSGRARFAARVESAKRKLRRCVLALGGGCGAREPIRRRQVVGASKGLHMRQRH</sequence>
<name>F2RSD3_TRIT1</name>
<keyword evidence="2" id="KW-1185">Reference proteome</keyword>
<evidence type="ECO:0000313" key="2">
    <source>
        <dbReference type="Proteomes" id="UP000009172"/>
    </source>
</evidence>
<evidence type="ECO:0000313" key="1">
    <source>
        <dbReference type="EMBL" id="EGD94232.1"/>
    </source>
</evidence>
<dbReference type="HOGENOM" id="CLU_2051360_0_0_1"/>
<dbReference type="Proteomes" id="UP000009172">
    <property type="component" value="Unassembled WGS sequence"/>
</dbReference>
<accession>F2RSD3</accession>
<dbReference type="AlphaFoldDB" id="F2RSD3"/>
<proteinExistence type="predicted"/>
<reference evidence="2" key="1">
    <citation type="journal article" date="2012" name="MBio">
        <title>Comparative genome analysis of Trichophyton rubrum and related dermatophytes reveals candidate genes involved in infection.</title>
        <authorList>
            <person name="Martinez D.A."/>
            <person name="Oliver B.G."/>
            <person name="Graeser Y."/>
            <person name="Goldberg J.M."/>
            <person name="Li W."/>
            <person name="Martinez-Rossi N.M."/>
            <person name="Monod M."/>
            <person name="Shelest E."/>
            <person name="Barton R.C."/>
            <person name="Birch E."/>
            <person name="Brakhage A.A."/>
            <person name="Chen Z."/>
            <person name="Gurr S.J."/>
            <person name="Heiman D."/>
            <person name="Heitman J."/>
            <person name="Kosti I."/>
            <person name="Rossi A."/>
            <person name="Saif S."/>
            <person name="Samalova M."/>
            <person name="Saunders C.W."/>
            <person name="Shea T."/>
            <person name="Summerbell R.C."/>
            <person name="Xu J."/>
            <person name="Young S."/>
            <person name="Zeng Q."/>
            <person name="Birren B.W."/>
            <person name="Cuomo C.A."/>
            <person name="White T.C."/>
        </authorList>
    </citation>
    <scope>NUCLEOTIDE SEQUENCE [LARGE SCALE GENOMIC DNA]</scope>
    <source>
        <strain evidence="2">CBS 112818</strain>
    </source>
</reference>
<organism evidence="1 2">
    <name type="scientific">Trichophyton tonsurans (strain CBS 112818)</name>
    <name type="common">Scalp ringworm fungus</name>
    <dbReference type="NCBI Taxonomy" id="647933"/>
    <lineage>
        <taxon>Eukaryota</taxon>
        <taxon>Fungi</taxon>
        <taxon>Dikarya</taxon>
        <taxon>Ascomycota</taxon>
        <taxon>Pezizomycotina</taxon>
        <taxon>Eurotiomycetes</taxon>
        <taxon>Eurotiomycetidae</taxon>
        <taxon>Onygenales</taxon>
        <taxon>Arthrodermataceae</taxon>
        <taxon>Trichophyton</taxon>
    </lineage>
</organism>
<protein>
    <submittedName>
        <fullName evidence="1">Uncharacterized protein</fullName>
    </submittedName>
</protein>
<gene>
    <name evidence="1" type="ORF">TESG_08320</name>
</gene>